<dbReference type="Proteomes" id="UP000095287">
    <property type="component" value="Unplaced"/>
</dbReference>
<dbReference type="InterPro" id="IPR032675">
    <property type="entry name" value="LRR_dom_sf"/>
</dbReference>
<dbReference type="InterPro" id="IPR043313">
    <property type="entry name" value="LRMDA"/>
</dbReference>
<dbReference type="SUPFAM" id="SSF52058">
    <property type="entry name" value="L domain-like"/>
    <property type="match status" value="1"/>
</dbReference>
<keyword evidence="1" id="KW-1185">Reference proteome</keyword>
<name>A0A1I7ZKG3_9BILA</name>
<evidence type="ECO:0000313" key="2">
    <source>
        <dbReference type="WBParaSite" id="L893_g27440.t1"/>
    </source>
</evidence>
<reference evidence="2" key="1">
    <citation type="submission" date="2016-11" db="UniProtKB">
        <authorList>
            <consortium name="WormBaseParasite"/>
        </authorList>
    </citation>
    <scope>IDENTIFICATION</scope>
</reference>
<dbReference type="WBParaSite" id="L893_g27440.t1">
    <property type="protein sequence ID" value="L893_g27440.t1"/>
    <property type="gene ID" value="L893_g27440"/>
</dbReference>
<dbReference type="Gene3D" id="3.80.10.10">
    <property type="entry name" value="Ribonuclease Inhibitor"/>
    <property type="match status" value="1"/>
</dbReference>
<dbReference type="PROSITE" id="PS51450">
    <property type="entry name" value="LRR"/>
    <property type="match status" value="1"/>
</dbReference>
<protein>
    <submittedName>
        <fullName evidence="2">Leucine-rich repeat-containing protein 51</fullName>
    </submittedName>
</protein>
<dbReference type="PANTHER" id="PTHR46282:SF2">
    <property type="entry name" value="LEUCINE-RICH MELANOCYTE DIFFERENTIATION-ASSOCIATED PROTEIN"/>
    <property type="match status" value="1"/>
</dbReference>
<accession>A0A1I7ZKG3</accession>
<organism evidence="1 2">
    <name type="scientific">Steinernema glaseri</name>
    <dbReference type="NCBI Taxonomy" id="37863"/>
    <lineage>
        <taxon>Eukaryota</taxon>
        <taxon>Metazoa</taxon>
        <taxon>Ecdysozoa</taxon>
        <taxon>Nematoda</taxon>
        <taxon>Chromadorea</taxon>
        <taxon>Rhabditida</taxon>
        <taxon>Tylenchina</taxon>
        <taxon>Panagrolaimomorpha</taxon>
        <taxon>Strongyloidoidea</taxon>
        <taxon>Steinernematidae</taxon>
        <taxon>Steinernema</taxon>
    </lineage>
</organism>
<sequence>MIQSCCASRAAHFDPDSSSIDFELRLIDVSNQNLTALPPLVVENSDKVEHLILDGNNFTEYFLNTTFSNLRTLSLNTNRIRDVGFLLRLVAKKCPKLSFLSLIGNPGWPNQFQVTDVRLYKNYTCAVARLLPRLEFLDSFQLSTKKLLTSTCRIS</sequence>
<dbReference type="PANTHER" id="PTHR46282">
    <property type="entry name" value="LEUCINE-RICH MELANOCYTE DIFFERENTIATION-ASSOCIATED PROTEIN"/>
    <property type="match status" value="1"/>
</dbReference>
<dbReference type="InterPro" id="IPR001611">
    <property type="entry name" value="Leu-rich_rpt"/>
</dbReference>
<evidence type="ECO:0000313" key="1">
    <source>
        <dbReference type="Proteomes" id="UP000095287"/>
    </source>
</evidence>
<proteinExistence type="predicted"/>
<dbReference type="AlphaFoldDB" id="A0A1I7ZKG3"/>